<dbReference type="InterPro" id="IPR009057">
    <property type="entry name" value="Homeodomain-like_sf"/>
</dbReference>
<gene>
    <name evidence="6" type="ORF">FM114_02220</name>
</gene>
<dbReference type="Pfam" id="PF00440">
    <property type="entry name" value="TetR_N"/>
    <property type="match status" value="1"/>
</dbReference>
<dbReference type="InterPro" id="IPR001647">
    <property type="entry name" value="HTH_TetR"/>
</dbReference>
<evidence type="ECO:0000256" key="4">
    <source>
        <dbReference type="PROSITE-ProRule" id="PRU00335"/>
    </source>
</evidence>
<dbReference type="STRING" id="1255658.FM114_02220"/>
<reference evidence="6 7" key="1">
    <citation type="submission" date="2017-02" db="EMBL/GenBank/DDBJ databases">
        <authorList>
            <person name="Peterson S.W."/>
        </authorList>
    </citation>
    <scope>NUCLEOTIDE SEQUENCE [LARGE SCALE GENOMIC DNA]</scope>
    <source>
        <strain evidence="6 7">LSP_Lj1</strain>
    </source>
</reference>
<feature type="domain" description="HTH tetR-type" evidence="5">
    <location>
        <begin position="5"/>
        <end position="65"/>
    </location>
</feature>
<dbReference type="Proteomes" id="UP000188342">
    <property type="component" value="Unassembled WGS sequence"/>
</dbReference>
<dbReference type="EMBL" id="FUKQ01000010">
    <property type="protein sequence ID" value="SJN20142.1"/>
    <property type="molecule type" value="Genomic_DNA"/>
</dbReference>
<keyword evidence="3" id="KW-0804">Transcription</keyword>
<dbReference type="RefSeq" id="WP_094763571.1">
    <property type="nucleotide sequence ID" value="NZ_FUKQ01000010.1"/>
</dbReference>
<proteinExistence type="predicted"/>
<dbReference type="PANTHER" id="PTHR47506:SF1">
    <property type="entry name" value="HTH-TYPE TRANSCRIPTIONAL REGULATOR YJDC"/>
    <property type="match status" value="1"/>
</dbReference>
<evidence type="ECO:0000259" key="5">
    <source>
        <dbReference type="PROSITE" id="PS50977"/>
    </source>
</evidence>
<feature type="DNA-binding region" description="H-T-H motif" evidence="4">
    <location>
        <begin position="28"/>
        <end position="47"/>
    </location>
</feature>
<keyword evidence="2 4" id="KW-0238">DNA-binding</keyword>
<evidence type="ECO:0000256" key="1">
    <source>
        <dbReference type="ARBA" id="ARBA00023015"/>
    </source>
</evidence>
<dbReference type="Gene3D" id="1.10.357.10">
    <property type="entry name" value="Tetracycline Repressor, domain 2"/>
    <property type="match status" value="1"/>
</dbReference>
<dbReference type="PRINTS" id="PR00455">
    <property type="entry name" value="HTHTETR"/>
</dbReference>
<accession>A0A1R4IJP5</accession>
<sequence length="190" mass="20652">MASRTPVHDRLLDAADELFFQVGAVATPVDAILGKAGASPASLYAHFGNKDGLLAAALERRLNEWTEVWDAAIDGATTPQERLLSVFTALRTYQSERMTERWCAFSGTAATLPAPTQAIADILRRETALLQDRCLRFATEVTPEHAEELARGIVISYTGALAMMLRVPWQQAINDGEATARLLVGALTQN</sequence>
<keyword evidence="1" id="KW-0805">Transcription regulation</keyword>
<dbReference type="PANTHER" id="PTHR47506">
    <property type="entry name" value="TRANSCRIPTIONAL REGULATORY PROTEIN"/>
    <property type="match status" value="1"/>
</dbReference>
<evidence type="ECO:0000313" key="6">
    <source>
        <dbReference type="EMBL" id="SJN20142.1"/>
    </source>
</evidence>
<dbReference type="GO" id="GO:0003677">
    <property type="term" value="F:DNA binding"/>
    <property type="evidence" value="ECO:0007669"/>
    <property type="project" value="UniProtKB-UniRule"/>
</dbReference>
<evidence type="ECO:0000256" key="3">
    <source>
        <dbReference type="ARBA" id="ARBA00023163"/>
    </source>
</evidence>
<dbReference type="PROSITE" id="PS50977">
    <property type="entry name" value="HTH_TETR_2"/>
    <property type="match status" value="1"/>
</dbReference>
<organism evidence="6 7">
    <name type="scientific">Luteococcus japonicus LSP_Lj1</name>
    <dbReference type="NCBI Taxonomy" id="1255658"/>
    <lineage>
        <taxon>Bacteria</taxon>
        <taxon>Bacillati</taxon>
        <taxon>Actinomycetota</taxon>
        <taxon>Actinomycetes</taxon>
        <taxon>Propionibacteriales</taxon>
        <taxon>Propionibacteriaceae</taxon>
        <taxon>Luteococcus</taxon>
    </lineage>
</organism>
<evidence type="ECO:0000313" key="7">
    <source>
        <dbReference type="Proteomes" id="UP000188342"/>
    </source>
</evidence>
<evidence type="ECO:0000256" key="2">
    <source>
        <dbReference type="ARBA" id="ARBA00023125"/>
    </source>
</evidence>
<keyword evidence="7" id="KW-1185">Reference proteome</keyword>
<protein>
    <submittedName>
        <fullName evidence="6">Transcriptional regulator, TetR family</fullName>
    </submittedName>
</protein>
<name>A0A1R4IJP5_9ACTN</name>
<dbReference type="AlphaFoldDB" id="A0A1R4IJP5"/>
<dbReference type="OrthoDB" id="4214267at2"/>
<dbReference type="SUPFAM" id="SSF46689">
    <property type="entry name" value="Homeodomain-like"/>
    <property type="match status" value="1"/>
</dbReference>